<keyword evidence="8" id="KW-0594">Phospholipid biosynthesis</keyword>
<dbReference type="InterPro" id="IPR048254">
    <property type="entry name" value="CDP_ALCOHOL_P_TRANSF_CS"/>
</dbReference>
<keyword evidence="7 11" id="KW-0472">Membrane</keyword>
<keyword evidence="9" id="KW-1208">Phospholipid metabolism</keyword>
<protein>
    <recommendedName>
        <fullName evidence="14">CDP-alcohol phosphatidyltransferase-domain-containing protein</fullName>
    </recommendedName>
</protein>
<organism evidence="12 13">
    <name type="scientific">Lineolata rhizophorae</name>
    <dbReference type="NCBI Taxonomy" id="578093"/>
    <lineage>
        <taxon>Eukaryota</taxon>
        <taxon>Fungi</taxon>
        <taxon>Dikarya</taxon>
        <taxon>Ascomycota</taxon>
        <taxon>Pezizomycotina</taxon>
        <taxon>Dothideomycetes</taxon>
        <taxon>Dothideomycetes incertae sedis</taxon>
        <taxon>Lineolatales</taxon>
        <taxon>Lineolataceae</taxon>
        <taxon>Lineolata</taxon>
    </lineage>
</organism>
<evidence type="ECO:0000256" key="11">
    <source>
        <dbReference type="SAM" id="Phobius"/>
    </source>
</evidence>
<dbReference type="GO" id="GO:0032049">
    <property type="term" value="P:cardiolipin biosynthetic process"/>
    <property type="evidence" value="ECO:0007669"/>
    <property type="project" value="TreeGrafter"/>
</dbReference>
<dbReference type="AlphaFoldDB" id="A0A6A6P0R1"/>
<feature type="transmembrane region" description="Helical" evidence="11">
    <location>
        <begin position="164"/>
        <end position="187"/>
    </location>
</feature>
<dbReference type="EMBL" id="MU001681">
    <property type="protein sequence ID" value="KAF2457322.1"/>
    <property type="molecule type" value="Genomic_DNA"/>
</dbReference>
<comment type="similarity">
    <text evidence="10">Belongs to the CDP-alcohol phosphatidyltransferase class-I family.</text>
</comment>
<evidence type="ECO:0008006" key="14">
    <source>
        <dbReference type="Google" id="ProtNLM"/>
    </source>
</evidence>
<gene>
    <name evidence="12" type="ORF">BDY21DRAFT_38913</name>
</gene>
<dbReference type="OrthoDB" id="10020554at2759"/>
<dbReference type="GO" id="GO:0043337">
    <property type="term" value="F:cardiolipin synthase (CMP-forming)"/>
    <property type="evidence" value="ECO:0007669"/>
    <property type="project" value="TreeGrafter"/>
</dbReference>
<evidence type="ECO:0000313" key="13">
    <source>
        <dbReference type="Proteomes" id="UP000799766"/>
    </source>
</evidence>
<evidence type="ECO:0000256" key="5">
    <source>
        <dbReference type="ARBA" id="ARBA00022989"/>
    </source>
</evidence>
<evidence type="ECO:0000256" key="6">
    <source>
        <dbReference type="ARBA" id="ARBA00023098"/>
    </source>
</evidence>
<keyword evidence="5 11" id="KW-1133">Transmembrane helix</keyword>
<keyword evidence="4 11" id="KW-0812">Transmembrane</keyword>
<dbReference type="Pfam" id="PF01066">
    <property type="entry name" value="CDP-OH_P_transf"/>
    <property type="match status" value="1"/>
</dbReference>
<evidence type="ECO:0000256" key="4">
    <source>
        <dbReference type="ARBA" id="ARBA00022692"/>
    </source>
</evidence>
<evidence type="ECO:0000256" key="1">
    <source>
        <dbReference type="ARBA" id="ARBA00004141"/>
    </source>
</evidence>
<dbReference type="InterPro" id="IPR000462">
    <property type="entry name" value="CDP-OH_P_trans"/>
</dbReference>
<dbReference type="InterPro" id="IPR043130">
    <property type="entry name" value="CDP-OH_PTrfase_TM_dom"/>
</dbReference>
<keyword evidence="6" id="KW-0443">Lipid metabolism</keyword>
<keyword evidence="3 10" id="KW-0808">Transferase</keyword>
<dbReference type="Gene3D" id="1.20.120.1760">
    <property type="match status" value="1"/>
</dbReference>
<dbReference type="Proteomes" id="UP000799766">
    <property type="component" value="Unassembled WGS sequence"/>
</dbReference>
<feature type="transmembrane region" description="Helical" evidence="11">
    <location>
        <begin position="232"/>
        <end position="256"/>
    </location>
</feature>
<dbReference type="PANTHER" id="PTHR14269">
    <property type="entry name" value="CDP-DIACYLGLYCEROL--GLYCEROL-3-PHOSPHATE 3-PHOSPHATIDYLTRANSFERASE-RELATED"/>
    <property type="match status" value="1"/>
</dbReference>
<evidence type="ECO:0000313" key="12">
    <source>
        <dbReference type="EMBL" id="KAF2457322.1"/>
    </source>
</evidence>
<sequence length="422" mass="45019">MIGLQLQSRLASGARQAAVVGRTGLVSPSPLLVAAFFSPRSFLSLSPSSSSSPLAASVRETVTRKPWTAPCNYCGRIGRTWSVSRTTPFLGSTATRIRSSSATGHATDNSLYDRYYASRGRLFSSETQKWSEKKPPKPPLRETTRVISERVKSRLSSLTPHENIYTLPNFLTFSRLLAAPVIGYLVLHSQDAAALALFAYAGATDLIDGWIARTWQLQTVVGSVVDPLADKALMAVLVTSLAAKGALPLWLAALVFGRDASLGLAAVYFRWASLAPPKTWARYWDFSLPSAEVHPTRVSKANTFLQLVLIGATMTLPLVAGGDGAIAGTATAYGVGAEEAHAVVAGLQYLVAGTTLWSGASYVWTKSAVRILGDDETLKKKQGIRGRAIIGLSFAACVALAGSLAVRDESQSEKGEEVEDNT</sequence>
<dbReference type="GO" id="GO:0005739">
    <property type="term" value="C:mitochondrion"/>
    <property type="evidence" value="ECO:0007669"/>
    <property type="project" value="TreeGrafter"/>
</dbReference>
<evidence type="ECO:0000256" key="2">
    <source>
        <dbReference type="ARBA" id="ARBA00022516"/>
    </source>
</evidence>
<reference evidence="12" key="1">
    <citation type="journal article" date="2020" name="Stud. Mycol.">
        <title>101 Dothideomycetes genomes: a test case for predicting lifestyles and emergence of pathogens.</title>
        <authorList>
            <person name="Haridas S."/>
            <person name="Albert R."/>
            <person name="Binder M."/>
            <person name="Bloem J."/>
            <person name="Labutti K."/>
            <person name="Salamov A."/>
            <person name="Andreopoulos B."/>
            <person name="Baker S."/>
            <person name="Barry K."/>
            <person name="Bills G."/>
            <person name="Bluhm B."/>
            <person name="Cannon C."/>
            <person name="Castanera R."/>
            <person name="Culley D."/>
            <person name="Daum C."/>
            <person name="Ezra D."/>
            <person name="Gonzalez J."/>
            <person name="Henrissat B."/>
            <person name="Kuo A."/>
            <person name="Liang C."/>
            <person name="Lipzen A."/>
            <person name="Lutzoni F."/>
            <person name="Magnuson J."/>
            <person name="Mondo S."/>
            <person name="Nolan M."/>
            <person name="Ohm R."/>
            <person name="Pangilinan J."/>
            <person name="Park H.-J."/>
            <person name="Ramirez L."/>
            <person name="Alfaro M."/>
            <person name="Sun H."/>
            <person name="Tritt A."/>
            <person name="Yoshinaga Y."/>
            <person name="Zwiers L.-H."/>
            <person name="Turgeon B."/>
            <person name="Goodwin S."/>
            <person name="Spatafora J."/>
            <person name="Crous P."/>
            <person name="Grigoriev I."/>
        </authorList>
    </citation>
    <scope>NUCLEOTIDE SEQUENCE</scope>
    <source>
        <strain evidence="12">ATCC 16933</strain>
    </source>
</reference>
<proteinExistence type="inferred from homology"/>
<keyword evidence="2" id="KW-0444">Lipid biosynthesis</keyword>
<feature type="transmembrane region" description="Helical" evidence="11">
    <location>
        <begin position="194"/>
        <end position="212"/>
    </location>
</feature>
<evidence type="ECO:0000256" key="10">
    <source>
        <dbReference type="RuleBase" id="RU003750"/>
    </source>
</evidence>
<evidence type="ECO:0000256" key="3">
    <source>
        <dbReference type="ARBA" id="ARBA00022679"/>
    </source>
</evidence>
<dbReference type="FunFam" id="1.20.120.1760:FF:000017">
    <property type="entry name" value="Phosphatidyl synthase"/>
    <property type="match status" value="1"/>
</dbReference>
<evidence type="ECO:0000256" key="9">
    <source>
        <dbReference type="ARBA" id="ARBA00023264"/>
    </source>
</evidence>
<evidence type="ECO:0000256" key="7">
    <source>
        <dbReference type="ARBA" id="ARBA00023136"/>
    </source>
</evidence>
<dbReference type="InterPro" id="IPR050324">
    <property type="entry name" value="CDP-alcohol_PTase-I"/>
</dbReference>
<comment type="subcellular location">
    <subcellularLocation>
        <location evidence="1">Membrane</location>
        <topology evidence="1">Multi-pass membrane protein</topology>
    </subcellularLocation>
</comment>
<feature type="transmembrane region" description="Helical" evidence="11">
    <location>
        <begin position="388"/>
        <end position="406"/>
    </location>
</feature>
<dbReference type="PANTHER" id="PTHR14269:SF60">
    <property type="entry name" value="CARDIOLIPIN SYNTHASE (CMP-FORMING)"/>
    <property type="match status" value="1"/>
</dbReference>
<dbReference type="GO" id="GO:0016020">
    <property type="term" value="C:membrane"/>
    <property type="evidence" value="ECO:0007669"/>
    <property type="project" value="UniProtKB-SubCell"/>
</dbReference>
<evidence type="ECO:0000256" key="8">
    <source>
        <dbReference type="ARBA" id="ARBA00023209"/>
    </source>
</evidence>
<keyword evidence="13" id="KW-1185">Reference proteome</keyword>
<name>A0A6A6P0R1_9PEZI</name>
<accession>A0A6A6P0R1</accession>
<dbReference type="PROSITE" id="PS00379">
    <property type="entry name" value="CDP_ALCOHOL_P_TRANSF"/>
    <property type="match status" value="1"/>
</dbReference>